<dbReference type="AlphaFoldDB" id="A0A0L7LNT9"/>
<dbReference type="PANTHER" id="PTHR11271">
    <property type="entry name" value="GUANINE DEAMINASE"/>
    <property type="match status" value="1"/>
</dbReference>
<organism evidence="6 7">
    <name type="scientific">Operophtera brumata</name>
    <name type="common">Winter moth</name>
    <name type="synonym">Phalaena brumata</name>
    <dbReference type="NCBI Taxonomy" id="104452"/>
    <lineage>
        <taxon>Eukaryota</taxon>
        <taxon>Metazoa</taxon>
        <taxon>Ecdysozoa</taxon>
        <taxon>Arthropoda</taxon>
        <taxon>Hexapoda</taxon>
        <taxon>Insecta</taxon>
        <taxon>Pterygota</taxon>
        <taxon>Neoptera</taxon>
        <taxon>Endopterygota</taxon>
        <taxon>Lepidoptera</taxon>
        <taxon>Glossata</taxon>
        <taxon>Ditrysia</taxon>
        <taxon>Geometroidea</taxon>
        <taxon>Geometridae</taxon>
        <taxon>Larentiinae</taxon>
        <taxon>Operophtera</taxon>
    </lineage>
</organism>
<evidence type="ECO:0000256" key="3">
    <source>
        <dbReference type="ARBA" id="ARBA00022801"/>
    </source>
</evidence>
<gene>
    <name evidence="6" type="ORF">OBRU01_01714</name>
</gene>
<dbReference type="SUPFAM" id="SSF51338">
    <property type="entry name" value="Composite domain of metallo-dependent hydrolases"/>
    <property type="match status" value="1"/>
</dbReference>
<keyword evidence="3" id="KW-0378">Hydrolase</keyword>
<evidence type="ECO:0000259" key="5">
    <source>
        <dbReference type="Pfam" id="PF01979"/>
    </source>
</evidence>
<dbReference type="Proteomes" id="UP000037510">
    <property type="component" value="Unassembled WGS sequence"/>
</dbReference>
<evidence type="ECO:0000313" key="7">
    <source>
        <dbReference type="Proteomes" id="UP000037510"/>
    </source>
</evidence>
<dbReference type="STRING" id="104452.A0A0L7LNT9"/>
<dbReference type="InterPro" id="IPR032466">
    <property type="entry name" value="Metal_Hydrolase"/>
</dbReference>
<sequence length="180" mass="20304">MTDKNLVFVGTIASSASLKELNIYDGFLCVENGKITKKGTIQEFEQLQNAGVFTNFNITWLGEDQFLMPGFVDCHTHAPQFPNIGLGLDRPLLEWLAKYTFPLEKQYGDVEFAAQVYDKVVQRLVRNGTTTACYFGTIHLEGTLQLVNSAIKHRQRALVGKVSMNEVNDEGYYNDTQKEL</sequence>
<accession>A0A0L7LNT9</accession>
<evidence type="ECO:0000313" key="6">
    <source>
        <dbReference type="EMBL" id="KOB77188.1"/>
    </source>
</evidence>
<keyword evidence="2" id="KW-0479">Metal-binding</keyword>
<evidence type="ECO:0000256" key="4">
    <source>
        <dbReference type="ARBA" id="ARBA00022833"/>
    </source>
</evidence>
<dbReference type="InterPro" id="IPR011059">
    <property type="entry name" value="Metal-dep_hydrolase_composite"/>
</dbReference>
<dbReference type="Gene3D" id="2.30.40.10">
    <property type="entry name" value="Urease, subunit C, domain 1"/>
    <property type="match status" value="1"/>
</dbReference>
<dbReference type="Pfam" id="PF01979">
    <property type="entry name" value="Amidohydro_1"/>
    <property type="match status" value="1"/>
</dbReference>
<dbReference type="SUPFAM" id="SSF51556">
    <property type="entry name" value="Metallo-dependent hydrolases"/>
    <property type="match status" value="1"/>
</dbReference>
<name>A0A0L7LNT9_OPEBR</name>
<protein>
    <submittedName>
        <fullName evidence="6">Guanine deaminase</fullName>
    </submittedName>
</protein>
<dbReference type="GO" id="GO:0008270">
    <property type="term" value="F:zinc ion binding"/>
    <property type="evidence" value="ECO:0007669"/>
    <property type="project" value="TreeGrafter"/>
</dbReference>
<dbReference type="Gene3D" id="3.20.20.140">
    <property type="entry name" value="Metal-dependent hydrolases"/>
    <property type="match status" value="1"/>
</dbReference>
<dbReference type="PANTHER" id="PTHR11271:SF6">
    <property type="entry name" value="GUANINE DEAMINASE"/>
    <property type="match status" value="1"/>
</dbReference>
<proteinExistence type="predicted"/>
<comment type="cofactor">
    <cofactor evidence="1">
        <name>Zn(2+)</name>
        <dbReference type="ChEBI" id="CHEBI:29105"/>
    </cofactor>
</comment>
<feature type="non-terminal residue" evidence="6">
    <location>
        <position position="180"/>
    </location>
</feature>
<keyword evidence="4" id="KW-0862">Zinc</keyword>
<comment type="caution">
    <text evidence="6">The sequence shown here is derived from an EMBL/GenBank/DDBJ whole genome shotgun (WGS) entry which is preliminary data.</text>
</comment>
<dbReference type="InterPro" id="IPR051607">
    <property type="entry name" value="Metallo-dep_hydrolases"/>
</dbReference>
<dbReference type="GO" id="GO:0005829">
    <property type="term" value="C:cytosol"/>
    <property type="evidence" value="ECO:0007669"/>
    <property type="project" value="TreeGrafter"/>
</dbReference>
<reference evidence="6 7" key="1">
    <citation type="journal article" date="2015" name="Genome Biol. Evol.">
        <title>The genome of winter moth (Operophtera brumata) provides a genomic perspective on sexual dimorphism and phenology.</title>
        <authorList>
            <person name="Derks M.F."/>
            <person name="Smit S."/>
            <person name="Salis L."/>
            <person name="Schijlen E."/>
            <person name="Bossers A."/>
            <person name="Mateman C."/>
            <person name="Pijl A.S."/>
            <person name="de Ridder D."/>
            <person name="Groenen M.A."/>
            <person name="Visser M.E."/>
            <person name="Megens H.J."/>
        </authorList>
    </citation>
    <scope>NUCLEOTIDE SEQUENCE [LARGE SCALE GENOMIC DNA]</scope>
    <source>
        <strain evidence="6">WM2013NL</strain>
        <tissue evidence="6">Head and thorax</tissue>
    </source>
</reference>
<dbReference type="GO" id="GO:0008892">
    <property type="term" value="F:guanine deaminase activity"/>
    <property type="evidence" value="ECO:0007669"/>
    <property type="project" value="TreeGrafter"/>
</dbReference>
<dbReference type="UniPathway" id="UPA00603">
    <property type="reaction ID" value="UER00660"/>
</dbReference>
<evidence type="ECO:0000256" key="2">
    <source>
        <dbReference type="ARBA" id="ARBA00022723"/>
    </source>
</evidence>
<dbReference type="InterPro" id="IPR006680">
    <property type="entry name" value="Amidohydro-rel"/>
</dbReference>
<feature type="domain" description="Amidohydrolase-related" evidence="5">
    <location>
        <begin position="66"/>
        <end position="166"/>
    </location>
</feature>
<evidence type="ECO:0000256" key="1">
    <source>
        <dbReference type="ARBA" id="ARBA00001947"/>
    </source>
</evidence>
<dbReference type="GO" id="GO:0006147">
    <property type="term" value="P:guanine catabolic process"/>
    <property type="evidence" value="ECO:0007669"/>
    <property type="project" value="UniProtKB-UniPathway"/>
</dbReference>
<dbReference type="EMBL" id="JTDY01000435">
    <property type="protein sequence ID" value="KOB77188.1"/>
    <property type="molecule type" value="Genomic_DNA"/>
</dbReference>
<keyword evidence="7" id="KW-1185">Reference proteome</keyword>